<accession>A0AA88J2W5</accession>
<keyword evidence="3" id="KW-1185">Reference proteome</keyword>
<evidence type="ECO:0000256" key="1">
    <source>
        <dbReference type="SAM" id="MobiDB-lite"/>
    </source>
</evidence>
<name>A0AA88J2W5_FICCA</name>
<dbReference type="EMBL" id="BTGU01000098">
    <property type="protein sequence ID" value="GMN60382.1"/>
    <property type="molecule type" value="Genomic_DNA"/>
</dbReference>
<feature type="region of interest" description="Disordered" evidence="1">
    <location>
        <begin position="122"/>
        <end position="156"/>
    </location>
</feature>
<sequence>MIIEDSFEFKKPKKKKLNRKRRRLRKQYQVSDSDDEEYSQRKSAANGSSAVLVLSSDDEDKMPMSSRLKVVVTAKEGKQEGEEIAATGIDEGDLKPMRYKSYLSGSLMCLLIISCCVPSDVGHKDGGTPNKKRKDQSPKVDSNGLGSMEEDGEKQK</sequence>
<feature type="region of interest" description="Disordered" evidence="1">
    <location>
        <begin position="14"/>
        <end position="63"/>
    </location>
</feature>
<comment type="caution">
    <text evidence="2">The sequence shown here is derived from an EMBL/GenBank/DDBJ whole genome shotgun (WGS) entry which is preliminary data.</text>
</comment>
<feature type="compositionally biased region" description="Basic residues" evidence="1">
    <location>
        <begin position="14"/>
        <end position="26"/>
    </location>
</feature>
<evidence type="ECO:0000313" key="3">
    <source>
        <dbReference type="Proteomes" id="UP001187192"/>
    </source>
</evidence>
<reference evidence="2" key="1">
    <citation type="submission" date="2023-07" db="EMBL/GenBank/DDBJ databases">
        <title>draft genome sequence of fig (Ficus carica).</title>
        <authorList>
            <person name="Takahashi T."/>
            <person name="Nishimura K."/>
        </authorList>
    </citation>
    <scope>NUCLEOTIDE SEQUENCE</scope>
</reference>
<gene>
    <name evidence="2" type="ORF">TIFTF001_029478</name>
</gene>
<dbReference type="Proteomes" id="UP001187192">
    <property type="component" value="Unassembled WGS sequence"/>
</dbReference>
<dbReference type="AlphaFoldDB" id="A0AA88J2W5"/>
<evidence type="ECO:0000313" key="2">
    <source>
        <dbReference type="EMBL" id="GMN60382.1"/>
    </source>
</evidence>
<protein>
    <submittedName>
        <fullName evidence="2">Uncharacterized protein</fullName>
    </submittedName>
</protein>
<proteinExistence type="predicted"/>
<organism evidence="2 3">
    <name type="scientific">Ficus carica</name>
    <name type="common">Common fig</name>
    <dbReference type="NCBI Taxonomy" id="3494"/>
    <lineage>
        <taxon>Eukaryota</taxon>
        <taxon>Viridiplantae</taxon>
        <taxon>Streptophyta</taxon>
        <taxon>Embryophyta</taxon>
        <taxon>Tracheophyta</taxon>
        <taxon>Spermatophyta</taxon>
        <taxon>Magnoliopsida</taxon>
        <taxon>eudicotyledons</taxon>
        <taxon>Gunneridae</taxon>
        <taxon>Pentapetalae</taxon>
        <taxon>rosids</taxon>
        <taxon>fabids</taxon>
        <taxon>Rosales</taxon>
        <taxon>Moraceae</taxon>
        <taxon>Ficeae</taxon>
        <taxon>Ficus</taxon>
    </lineage>
</organism>